<comment type="caution">
    <text evidence="1">The sequence shown here is derived from an EMBL/GenBank/DDBJ whole genome shotgun (WGS) entry which is preliminary data.</text>
</comment>
<proteinExistence type="predicted"/>
<dbReference type="AlphaFoldDB" id="A0A844YJT8"/>
<dbReference type="OrthoDB" id="7572875at2"/>
<protein>
    <submittedName>
        <fullName evidence="1">Uncharacterized protein</fullName>
    </submittedName>
</protein>
<accession>A0A844YJT8</accession>
<evidence type="ECO:0000313" key="1">
    <source>
        <dbReference type="EMBL" id="MXO64132.1"/>
    </source>
</evidence>
<gene>
    <name evidence="1" type="ORF">GRI48_14100</name>
</gene>
<name>A0A844YJT8_9SPHN</name>
<dbReference type="RefSeq" id="WP_160677641.1">
    <property type="nucleotide sequence ID" value="NZ_WTYN01000010.1"/>
</dbReference>
<sequence>MDHFLGGRSGLPIPARFELQESVSNLAAALSRYERRGEIALGGESLQIRSVHRFEGTSLPTETPIGYQFEKGGHVVGAVELNGSPRVFTEVGVDPGIKRTIVIGALALALLWDPANSQLPDD</sequence>
<reference evidence="1 2" key="1">
    <citation type="submission" date="2019-12" db="EMBL/GenBank/DDBJ databases">
        <title>Genomic-based taxomic classification of the family Erythrobacteraceae.</title>
        <authorList>
            <person name="Xu L."/>
        </authorList>
    </citation>
    <scope>NUCLEOTIDE SEQUENCE [LARGE SCALE GENOMIC DNA]</scope>
    <source>
        <strain evidence="1 2">MCCC 1A09965</strain>
    </source>
</reference>
<dbReference type="Proteomes" id="UP000445582">
    <property type="component" value="Unassembled WGS sequence"/>
</dbReference>
<evidence type="ECO:0000313" key="2">
    <source>
        <dbReference type="Proteomes" id="UP000445582"/>
    </source>
</evidence>
<dbReference type="EMBL" id="WTYN01000010">
    <property type="protein sequence ID" value="MXO64132.1"/>
    <property type="molecule type" value="Genomic_DNA"/>
</dbReference>
<keyword evidence="2" id="KW-1185">Reference proteome</keyword>
<organism evidence="1 2">
    <name type="scientific">Qipengyuania oceanensis</name>
    <dbReference type="NCBI Taxonomy" id="1463597"/>
    <lineage>
        <taxon>Bacteria</taxon>
        <taxon>Pseudomonadati</taxon>
        <taxon>Pseudomonadota</taxon>
        <taxon>Alphaproteobacteria</taxon>
        <taxon>Sphingomonadales</taxon>
        <taxon>Erythrobacteraceae</taxon>
        <taxon>Qipengyuania</taxon>
    </lineage>
</organism>